<dbReference type="Gene3D" id="3.40.50.300">
    <property type="entry name" value="P-loop containing nucleotide triphosphate hydrolases"/>
    <property type="match status" value="1"/>
</dbReference>
<dbReference type="Pfam" id="PF00005">
    <property type="entry name" value="ABC_tran"/>
    <property type="match status" value="1"/>
</dbReference>
<dbReference type="SMART" id="SM00382">
    <property type="entry name" value="AAA"/>
    <property type="match status" value="1"/>
</dbReference>
<dbReference type="InterPro" id="IPR003593">
    <property type="entry name" value="AAA+_ATPase"/>
</dbReference>
<evidence type="ECO:0000256" key="5">
    <source>
        <dbReference type="ARBA" id="ARBA00022741"/>
    </source>
</evidence>
<dbReference type="SUPFAM" id="SSF52540">
    <property type="entry name" value="P-loop containing nucleoside triphosphate hydrolases"/>
    <property type="match status" value="1"/>
</dbReference>
<dbReference type="PIRSF" id="PIRSF039085">
    <property type="entry name" value="ABC_ATPase_HisP"/>
    <property type="match status" value="1"/>
</dbReference>
<dbReference type="CDD" id="cd03262">
    <property type="entry name" value="ABC_HisP_GlnQ"/>
    <property type="match status" value="1"/>
</dbReference>
<dbReference type="EMBL" id="BMDZ01000042">
    <property type="protein sequence ID" value="GGB49585.1"/>
    <property type="molecule type" value="Genomic_DNA"/>
</dbReference>
<evidence type="ECO:0000256" key="7">
    <source>
        <dbReference type="ARBA" id="ARBA00022970"/>
    </source>
</evidence>
<keyword evidence="7" id="KW-0029">Amino-acid transport</keyword>
<keyword evidence="11" id="KW-1185">Reference proteome</keyword>
<keyword evidence="5" id="KW-0547">Nucleotide-binding</keyword>
<evidence type="ECO:0000313" key="10">
    <source>
        <dbReference type="EMBL" id="GGB49585.1"/>
    </source>
</evidence>
<dbReference type="PANTHER" id="PTHR43166">
    <property type="entry name" value="AMINO ACID IMPORT ATP-BINDING PROTEIN"/>
    <property type="match status" value="1"/>
</dbReference>
<evidence type="ECO:0000259" key="9">
    <source>
        <dbReference type="PROSITE" id="PS50893"/>
    </source>
</evidence>
<keyword evidence="4" id="KW-1003">Cell membrane</keyword>
<dbReference type="InterPro" id="IPR030679">
    <property type="entry name" value="ABC_ATPase_HisP-typ"/>
</dbReference>
<dbReference type="PROSITE" id="PS00211">
    <property type="entry name" value="ABC_TRANSPORTER_1"/>
    <property type="match status" value="1"/>
</dbReference>
<organism evidence="10 11">
    <name type="scientific">Tistrella bauzanensis</name>
    <dbReference type="NCBI Taxonomy" id="657419"/>
    <lineage>
        <taxon>Bacteria</taxon>
        <taxon>Pseudomonadati</taxon>
        <taxon>Pseudomonadota</taxon>
        <taxon>Alphaproteobacteria</taxon>
        <taxon>Geminicoccales</taxon>
        <taxon>Geminicoccaceae</taxon>
        <taxon>Tistrella</taxon>
    </lineage>
</organism>
<keyword evidence="6 10" id="KW-0067">ATP-binding</keyword>
<evidence type="ECO:0000256" key="1">
    <source>
        <dbReference type="ARBA" id="ARBA00004202"/>
    </source>
</evidence>
<keyword evidence="3" id="KW-0813">Transport</keyword>
<evidence type="ECO:0000313" key="11">
    <source>
        <dbReference type="Proteomes" id="UP000603352"/>
    </source>
</evidence>
<dbReference type="PROSITE" id="PS50893">
    <property type="entry name" value="ABC_TRANSPORTER_2"/>
    <property type="match status" value="1"/>
</dbReference>
<dbReference type="InterPro" id="IPR017871">
    <property type="entry name" value="ABC_transporter-like_CS"/>
</dbReference>
<keyword evidence="8" id="KW-0472">Membrane</keyword>
<evidence type="ECO:0000256" key="6">
    <source>
        <dbReference type="ARBA" id="ARBA00022840"/>
    </source>
</evidence>
<evidence type="ECO:0000256" key="4">
    <source>
        <dbReference type="ARBA" id="ARBA00022475"/>
    </source>
</evidence>
<evidence type="ECO:0000256" key="2">
    <source>
        <dbReference type="ARBA" id="ARBA00005417"/>
    </source>
</evidence>
<protein>
    <submittedName>
        <fullName evidence="10">Polar amino acid ABC transporter ATP-binding protein</fullName>
    </submittedName>
</protein>
<gene>
    <name evidence="10" type="ORF">GCM10011505_33360</name>
</gene>
<feature type="domain" description="ABC transporter" evidence="9">
    <location>
        <begin position="21"/>
        <end position="261"/>
    </location>
</feature>
<dbReference type="InterPro" id="IPR003439">
    <property type="entry name" value="ABC_transporter-like_ATP-bd"/>
</dbReference>
<dbReference type="InterPro" id="IPR027417">
    <property type="entry name" value="P-loop_NTPase"/>
</dbReference>
<dbReference type="Proteomes" id="UP000603352">
    <property type="component" value="Unassembled WGS sequence"/>
</dbReference>
<dbReference type="InterPro" id="IPR050086">
    <property type="entry name" value="MetN_ABC_transporter-like"/>
</dbReference>
<reference evidence="11" key="1">
    <citation type="journal article" date="2019" name="Int. J. Syst. Evol. Microbiol.">
        <title>The Global Catalogue of Microorganisms (GCM) 10K type strain sequencing project: providing services to taxonomists for standard genome sequencing and annotation.</title>
        <authorList>
            <consortium name="The Broad Institute Genomics Platform"/>
            <consortium name="The Broad Institute Genome Sequencing Center for Infectious Disease"/>
            <person name="Wu L."/>
            <person name="Ma J."/>
        </authorList>
    </citation>
    <scope>NUCLEOTIDE SEQUENCE [LARGE SCALE GENOMIC DNA]</scope>
    <source>
        <strain evidence="11">CGMCC 1.10188</strain>
    </source>
</reference>
<sequence>MTLTTGTRTTAAPATGTRPMVEVRNAHKRYGALEVLKGIDLTVDRGRIIAIIGPSGSGKSTLLRAINHLETLNDGEIFLDGVQVNAPLSGAAFERHINAVRQQMGMVFQHFNLFPHLTVAQNVTLAPMLLKGMKTAEARDLARGLLDKVGLADRMDTYPSRLSGGQKQRVAIARALAMEPKVMLFDEATSALDPELVDEVNLVMKQLAAEHMTMLIVTHEMRFAGEVADRVLFMDGGVVVEEGPPDEMFRAPRQERTRGFLRKYLTG</sequence>
<proteinExistence type="inferred from homology"/>
<dbReference type="GO" id="GO:0005524">
    <property type="term" value="F:ATP binding"/>
    <property type="evidence" value="ECO:0007669"/>
    <property type="project" value="UniProtKB-KW"/>
</dbReference>
<accession>A0ABQ1IQZ5</accession>
<comment type="similarity">
    <text evidence="2">Belongs to the ABC transporter superfamily.</text>
</comment>
<evidence type="ECO:0000256" key="8">
    <source>
        <dbReference type="ARBA" id="ARBA00023136"/>
    </source>
</evidence>
<comment type="subcellular location">
    <subcellularLocation>
        <location evidence="1">Cell membrane</location>
        <topology evidence="1">Peripheral membrane protein</topology>
    </subcellularLocation>
</comment>
<evidence type="ECO:0000256" key="3">
    <source>
        <dbReference type="ARBA" id="ARBA00022448"/>
    </source>
</evidence>
<dbReference type="PANTHER" id="PTHR43166:SF9">
    <property type="entry name" value="GLUTAMATE_ASPARTATE IMPORT ATP-BINDING PROTEIN GLTL"/>
    <property type="match status" value="1"/>
</dbReference>
<name>A0ABQ1IQZ5_9PROT</name>
<comment type="caution">
    <text evidence="10">The sequence shown here is derived from an EMBL/GenBank/DDBJ whole genome shotgun (WGS) entry which is preliminary data.</text>
</comment>